<comment type="caution">
    <text evidence="5">The sequence shown here is derived from an EMBL/GenBank/DDBJ whole genome shotgun (WGS) entry which is preliminary data.</text>
</comment>
<keyword evidence="5" id="KW-0966">Cell projection</keyword>
<gene>
    <name evidence="4" type="primary">fliW</name>
    <name evidence="5" type="ORF">EV210_10964</name>
</gene>
<dbReference type="SUPFAM" id="SSF141457">
    <property type="entry name" value="BH3618-like"/>
    <property type="match status" value="1"/>
</dbReference>
<dbReference type="HAMAP" id="MF_01185">
    <property type="entry name" value="FliW"/>
    <property type="match status" value="1"/>
</dbReference>
<keyword evidence="1 4" id="KW-0963">Cytoplasm</keyword>
<keyword evidence="6" id="KW-1185">Reference proteome</keyword>
<name>A0A4R1Q410_9FIRM</name>
<keyword evidence="5" id="KW-0282">Flagellum</keyword>
<dbReference type="PANTHER" id="PTHR39190">
    <property type="entry name" value="FLAGELLAR ASSEMBLY FACTOR FLIW"/>
    <property type="match status" value="1"/>
</dbReference>
<dbReference type="OrthoDB" id="9801235at2"/>
<comment type="subunit">
    <text evidence="4">Interacts with translational regulator CsrA and flagellin(s).</text>
</comment>
<dbReference type="InterPro" id="IPR024046">
    <property type="entry name" value="Flagellar_assmbl_FliW_dom_sf"/>
</dbReference>
<keyword evidence="5" id="KW-0969">Cilium</keyword>
<comment type="subcellular location">
    <subcellularLocation>
        <location evidence="4">Cytoplasm</location>
    </subcellularLocation>
</comment>
<organism evidence="5 6">
    <name type="scientific">Anaerospora hongkongensis</name>
    <dbReference type="NCBI Taxonomy" id="244830"/>
    <lineage>
        <taxon>Bacteria</taxon>
        <taxon>Bacillati</taxon>
        <taxon>Bacillota</taxon>
        <taxon>Negativicutes</taxon>
        <taxon>Selenomonadales</taxon>
        <taxon>Sporomusaceae</taxon>
        <taxon>Anaerospora</taxon>
    </lineage>
</organism>
<dbReference type="AlphaFoldDB" id="A0A4R1Q410"/>
<evidence type="ECO:0000256" key="3">
    <source>
        <dbReference type="ARBA" id="ARBA00022845"/>
    </source>
</evidence>
<dbReference type="PANTHER" id="PTHR39190:SF1">
    <property type="entry name" value="FLAGELLAR ASSEMBLY FACTOR FLIW"/>
    <property type="match status" value="1"/>
</dbReference>
<comment type="similarity">
    <text evidence="4">Belongs to the FliW family.</text>
</comment>
<protein>
    <recommendedName>
        <fullName evidence="4">Flagellar assembly factor FliW</fullName>
    </recommendedName>
</protein>
<evidence type="ECO:0000313" key="6">
    <source>
        <dbReference type="Proteomes" id="UP000295063"/>
    </source>
</evidence>
<comment type="function">
    <text evidence="4">Acts as an anti-CsrA protein, binds CsrA and prevents it from repressing translation of its target genes, one of which is flagellin. Binds to flagellin and participates in the assembly of the flagellum.</text>
</comment>
<reference evidence="5 6" key="1">
    <citation type="submission" date="2019-03" db="EMBL/GenBank/DDBJ databases">
        <title>Genomic Encyclopedia of Type Strains, Phase IV (KMG-IV): sequencing the most valuable type-strain genomes for metagenomic binning, comparative biology and taxonomic classification.</title>
        <authorList>
            <person name="Goeker M."/>
        </authorList>
    </citation>
    <scope>NUCLEOTIDE SEQUENCE [LARGE SCALE GENOMIC DNA]</scope>
    <source>
        <strain evidence="5 6">DSM 15969</strain>
    </source>
</reference>
<evidence type="ECO:0000256" key="1">
    <source>
        <dbReference type="ARBA" id="ARBA00022490"/>
    </source>
</evidence>
<keyword evidence="2 4" id="KW-1005">Bacterial flagellum biogenesis</keyword>
<sequence length="152" mass="17294">MKILSTRFGELEISSENILHFEQGIPGFPDENEFAFLPYETGSPFGFLQSTHDADLTFLIVEPFSFLPEYTFELSDEWSKEIGISAENPPQIFNIVSIKEPLQQSTVNLLAPVVVNWRDRKAKQIILEKVEYTTKQLLFPNGLPDQKTQGGK</sequence>
<dbReference type="RefSeq" id="WP_132081758.1">
    <property type="nucleotide sequence ID" value="NZ_SLUI01000009.1"/>
</dbReference>
<evidence type="ECO:0000313" key="5">
    <source>
        <dbReference type="EMBL" id="TCL36115.1"/>
    </source>
</evidence>
<evidence type="ECO:0000256" key="2">
    <source>
        <dbReference type="ARBA" id="ARBA00022795"/>
    </source>
</evidence>
<evidence type="ECO:0000256" key="4">
    <source>
        <dbReference type="HAMAP-Rule" id="MF_01185"/>
    </source>
</evidence>
<accession>A0A4R1Q410</accession>
<keyword evidence="3 4" id="KW-0810">Translation regulation</keyword>
<dbReference type="GO" id="GO:0044780">
    <property type="term" value="P:bacterial-type flagellum assembly"/>
    <property type="evidence" value="ECO:0007669"/>
    <property type="project" value="UniProtKB-UniRule"/>
</dbReference>
<dbReference type="Pfam" id="PF02623">
    <property type="entry name" value="FliW"/>
    <property type="match status" value="1"/>
</dbReference>
<dbReference type="GO" id="GO:0005737">
    <property type="term" value="C:cytoplasm"/>
    <property type="evidence" value="ECO:0007669"/>
    <property type="project" value="UniProtKB-SubCell"/>
</dbReference>
<dbReference type="GO" id="GO:0006417">
    <property type="term" value="P:regulation of translation"/>
    <property type="evidence" value="ECO:0007669"/>
    <property type="project" value="UniProtKB-KW"/>
</dbReference>
<dbReference type="InterPro" id="IPR003775">
    <property type="entry name" value="Flagellar_assembly_factor_FliW"/>
</dbReference>
<dbReference type="NCBIfam" id="NF009793">
    <property type="entry name" value="PRK13285.1-1"/>
    <property type="match status" value="1"/>
</dbReference>
<keyword evidence="4" id="KW-0143">Chaperone</keyword>
<dbReference type="Gene3D" id="2.30.290.10">
    <property type="entry name" value="BH3618-like"/>
    <property type="match status" value="1"/>
</dbReference>
<dbReference type="Proteomes" id="UP000295063">
    <property type="component" value="Unassembled WGS sequence"/>
</dbReference>
<dbReference type="EMBL" id="SLUI01000009">
    <property type="protein sequence ID" value="TCL36115.1"/>
    <property type="molecule type" value="Genomic_DNA"/>
</dbReference>
<proteinExistence type="inferred from homology"/>